<keyword evidence="2" id="KW-0539">Nucleus</keyword>
<evidence type="ECO:0000256" key="3">
    <source>
        <dbReference type="PROSITE-ProRule" id="PRU00176"/>
    </source>
</evidence>
<dbReference type="GO" id="GO:0000785">
    <property type="term" value="C:chromatin"/>
    <property type="evidence" value="ECO:0007669"/>
    <property type="project" value="TreeGrafter"/>
</dbReference>
<dbReference type="InterPro" id="IPR012677">
    <property type="entry name" value="Nucleotide-bd_a/b_plait_sf"/>
</dbReference>
<evidence type="ECO:0000256" key="1">
    <source>
        <dbReference type="ARBA" id="ARBA00004123"/>
    </source>
</evidence>
<dbReference type="GO" id="GO:0003723">
    <property type="term" value="F:RNA binding"/>
    <property type="evidence" value="ECO:0007669"/>
    <property type="project" value="UniProtKB-UniRule"/>
</dbReference>
<dbReference type="OrthoDB" id="1875751at2759"/>
<dbReference type="GO" id="GO:0005654">
    <property type="term" value="C:nucleoplasm"/>
    <property type="evidence" value="ECO:0007669"/>
    <property type="project" value="TreeGrafter"/>
</dbReference>
<dbReference type="Gene3D" id="3.30.70.330">
    <property type="match status" value="1"/>
</dbReference>
<accession>A0A8X8AWG4</accession>
<gene>
    <name evidence="6" type="ORF">Bca52824_024169</name>
</gene>
<evidence type="ECO:0000259" key="5">
    <source>
        <dbReference type="PROSITE" id="PS50102"/>
    </source>
</evidence>
<evidence type="ECO:0000313" key="7">
    <source>
        <dbReference type="Proteomes" id="UP000886595"/>
    </source>
</evidence>
<evidence type="ECO:0000256" key="2">
    <source>
        <dbReference type="ARBA" id="ARBA00023242"/>
    </source>
</evidence>
<dbReference type="EMBL" id="JAAMPC010000005">
    <property type="protein sequence ID" value="KAG2312612.1"/>
    <property type="molecule type" value="Genomic_DNA"/>
</dbReference>
<keyword evidence="7" id="KW-1185">Reference proteome</keyword>
<feature type="domain" description="RRM" evidence="5">
    <location>
        <begin position="69"/>
        <end position="156"/>
    </location>
</feature>
<name>A0A8X8AWG4_BRACI</name>
<dbReference type="Pfam" id="PF00076">
    <property type="entry name" value="RRM_1"/>
    <property type="match status" value="1"/>
</dbReference>
<feature type="region of interest" description="Disordered" evidence="4">
    <location>
        <begin position="38"/>
        <end position="68"/>
    </location>
</feature>
<dbReference type="SUPFAM" id="SSF54928">
    <property type="entry name" value="RNA-binding domain, RBD"/>
    <property type="match status" value="1"/>
</dbReference>
<dbReference type="GO" id="GO:0010468">
    <property type="term" value="P:regulation of gene expression"/>
    <property type="evidence" value="ECO:0007669"/>
    <property type="project" value="TreeGrafter"/>
</dbReference>
<comment type="caution">
    <text evidence="6">The sequence shown here is derived from an EMBL/GenBank/DDBJ whole genome shotgun (WGS) entry which is preliminary data.</text>
</comment>
<dbReference type="PANTHER" id="PTHR48033">
    <property type="entry name" value="RNA-BINDING (RRM/RBD/RNP MOTIFS) FAMILY PROTEIN"/>
    <property type="match status" value="1"/>
</dbReference>
<dbReference type="InterPro" id="IPR035979">
    <property type="entry name" value="RBD_domain_sf"/>
</dbReference>
<dbReference type="PROSITE" id="PS50102">
    <property type="entry name" value="RRM"/>
    <property type="match status" value="1"/>
</dbReference>
<organism evidence="6 7">
    <name type="scientific">Brassica carinata</name>
    <name type="common">Ethiopian mustard</name>
    <name type="synonym">Abyssinian cabbage</name>
    <dbReference type="NCBI Taxonomy" id="52824"/>
    <lineage>
        <taxon>Eukaryota</taxon>
        <taxon>Viridiplantae</taxon>
        <taxon>Streptophyta</taxon>
        <taxon>Embryophyta</taxon>
        <taxon>Tracheophyta</taxon>
        <taxon>Spermatophyta</taxon>
        <taxon>Magnoliopsida</taxon>
        <taxon>eudicotyledons</taxon>
        <taxon>Gunneridae</taxon>
        <taxon>Pentapetalae</taxon>
        <taxon>rosids</taxon>
        <taxon>malvids</taxon>
        <taxon>Brassicales</taxon>
        <taxon>Brassicaceae</taxon>
        <taxon>Brassiceae</taxon>
        <taxon>Brassica</taxon>
    </lineage>
</organism>
<evidence type="ECO:0000256" key="4">
    <source>
        <dbReference type="SAM" id="MobiDB-lite"/>
    </source>
</evidence>
<comment type="subcellular location">
    <subcellularLocation>
        <location evidence="1">Nucleus</location>
    </subcellularLocation>
</comment>
<keyword evidence="3" id="KW-0694">RNA-binding</keyword>
<dbReference type="Proteomes" id="UP000886595">
    <property type="component" value="Unassembled WGS sequence"/>
</dbReference>
<reference evidence="6 7" key="1">
    <citation type="submission" date="2020-02" db="EMBL/GenBank/DDBJ databases">
        <authorList>
            <person name="Ma Q."/>
            <person name="Huang Y."/>
            <person name="Song X."/>
            <person name="Pei D."/>
        </authorList>
    </citation>
    <scope>NUCLEOTIDE SEQUENCE [LARGE SCALE GENOMIC DNA]</scope>
    <source>
        <strain evidence="6">Sxm20200214</strain>
        <tissue evidence="6">Leaf</tissue>
    </source>
</reference>
<evidence type="ECO:0000313" key="6">
    <source>
        <dbReference type="EMBL" id="KAG2312612.1"/>
    </source>
</evidence>
<dbReference type="InterPro" id="IPR000504">
    <property type="entry name" value="RRM_dom"/>
</dbReference>
<proteinExistence type="predicted"/>
<dbReference type="AlphaFoldDB" id="A0A8X8AWG4"/>
<sequence length="197" mass="21609">MDYNSGPSGYGDDSCHRHLQDEQLPLSDYVVENVDDRRNGGASAVDTGGMQMTQSSDHHHSSSSMSSPGKLFVGGVSLETTEGNINFEKFGEVLDSVIMRDRMTGKPRGFGFVTFAYSAVEENVLEEEHVIDDRKFLEDTWIVTSNRYQKLGKSLCGGLPPFLEEGKVSLCYILVGVAFGYVPSTLKLLGPPCGDLW</sequence>
<dbReference type="SMART" id="SM00360">
    <property type="entry name" value="RRM"/>
    <property type="match status" value="1"/>
</dbReference>
<protein>
    <recommendedName>
        <fullName evidence="5">RRM domain-containing protein</fullName>
    </recommendedName>
</protein>
<dbReference type="PANTHER" id="PTHR48033:SF10">
    <property type="entry name" value="RNA-BINDING PROTEIN SQUID"/>
    <property type="match status" value="1"/>
</dbReference>